<organism evidence="4 5">
    <name type="scientific">Paracoccus tibetensis</name>
    <dbReference type="NCBI Taxonomy" id="336292"/>
    <lineage>
        <taxon>Bacteria</taxon>
        <taxon>Pseudomonadati</taxon>
        <taxon>Pseudomonadota</taxon>
        <taxon>Alphaproteobacteria</taxon>
        <taxon>Rhodobacterales</taxon>
        <taxon>Paracoccaceae</taxon>
        <taxon>Paracoccus</taxon>
    </lineage>
</organism>
<reference evidence="4 5" key="1">
    <citation type="submission" date="2016-10" db="EMBL/GenBank/DDBJ databases">
        <authorList>
            <person name="de Groot N.N."/>
        </authorList>
    </citation>
    <scope>NUCLEOTIDE SEQUENCE [LARGE SCALE GENOMIC DNA]</scope>
    <source>
        <strain evidence="4 5">CGMCC 1.8925</strain>
    </source>
</reference>
<evidence type="ECO:0000313" key="5">
    <source>
        <dbReference type="Proteomes" id="UP000199502"/>
    </source>
</evidence>
<feature type="region of interest" description="Disordered" evidence="2">
    <location>
        <begin position="100"/>
        <end position="124"/>
    </location>
</feature>
<dbReference type="InterPro" id="IPR016989">
    <property type="entry name" value="Atp1_alphaprobac"/>
</dbReference>
<dbReference type="STRING" id="336292.SAMN05660710_01944"/>
<dbReference type="GO" id="GO:1902600">
    <property type="term" value="P:proton transmembrane transport"/>
    <property type="evidence" value="ECO:0007669"/>
    <property type="project" value="UniProtKB-KW"/>
</dbReference>
<sequence>MAEEPRNEQDRDADAARLRDLEARIAALTPKPSGTSPMGKYEQANLAWRMVIEFVTGLCLGGAVGYGLDYLLGTGPLLMVLFIFLGLAAGIKTMMRTAGELERTAGRSPDEAQPGQAPGRDERD</sequence>
<dbReference type="InterPro" id="IPR032820">
    <property type="entry name" value="ATPase_put"/>
</dbReference>
<keyword evidence="1" id="KW-0375">Hydrogen ion transport</keyword>
<dbReference type="GO" id="GO:0045259">
    <property type="term" value="C:proton-transporting ATP synthase complex"/>
    <property type="evidence" value="ECO:0007669"/>
    <property type="project" value="UniProtKB-UniRule"/>
</dbReference>
<protein>
    <recommendedName>
        <fullName evidence="1">ATP synthase protein I</fullName>
    </recommendedName>
</protein>
<dbReference type="RefSeq" id="WP_090743202.1">
    <property type="nucleotide sequence ID" value="NZ_FMVT01000006.1"/>
</dbReference>
<feature type="compositionally biased region" description="Basic and acidic residues" evidence="2">
    <location>
        <begin position="100"/>
        <end position="110"/>
    </location>
</feature>
<evidence type="ECO:0000313" key="4">
    <source>
        <dbReference type="EMBL" id="SCY57911.1"/>
    </source>
</evidence>
<keyword evidence="1" id="KW-0813">Transport</keyword>
<name>A0A1G5H2L6_9RHOB</name>
<keyword evidence="1" id="KW-0406">Ion transport</keyword>
<feature type="transmembrane region" description="Helical" evidence="3">
    <location>
        <begin position="70"/>
        <end position="91"/>
    </location>
</feature>
<keyword evidence="5" id="KW-1185">Reference proteome</keyword>
<keyword evidence="3" id="KW-0812">Transmembrane</keyword>
<comment type="similarity">
    <text evidence="1">Belongs to the bacterial AtpI family.</text>
</comment>
<feature type="transmembrane region" description="Helical" evidence="3">
    <location>
        <begin position="46"/>
        <end position="64"/>
    </location>
</feature>
<evidence type="ECO:0000256" key="2">
    <source>
        <dbReference type="SAM" id="MobiDB-lite"/>
    </source>
</evidence>
<evidence type="ECO:0000256" key="3">
    <source>
        <dbReference type="SAM" id="Phobius"/>
    </source>
</evidence>
<dbReference type="Proteomes" id="UP000199502">
    <property type="component" value="Unassembled WGS sequence"/>
</dbReference>
<evidence type="ECO:0000256" key="1">
    <source>
        <dbReference type="PIRNR" id="PIRNR032126"/>
    </source>
</evidence>
<dbReference type="OrthoDB" id="15401at2"/>
<proteinExistence type="inferred from homology"/>
<keyword evidence="3" id="KW-1133">Transmembrane helix</keyword>
<dbReference type="AlphaFoldDB" id="A0A1G5H2L6"/>
<dbReference type="Pfam" id="PF09527">
    <property type="entry name" value="ATPase_gene1"/>
    <property type="match status" value="1"/>
</dbReference>
<accession>A0A1G5H2L6</accession>
<keyword evidence="1 3" id="KW-0472">Membrane</keyword>
<comment type="function">
    <text evidence="1">A possible function for this protein is to guide the assembly of the membrane sector of the ATPase enzyme complex.</text>
</comment>
<gene>
    <name evidence="4" type="ORF">SAMN05660710_01944</name>
</gene>
<dbReference type="EMBL" id="FMVT01000006">
    <property type="protein sequence ID" value="SCY57911.1"/>
    <property type="molecule type" value="Genomic_DNA"/>
</dbReference>
<dbReference type="PIRSF" id="PIRSF032126">
    <property type="entry name" value="F0F1_ATP_synthase_subunit_I"/>
    <property type="match status" value="1"/>
</dbReference>